<protein>
    <submittedName>
        <fullName evidence="2">YuiB family protein</fullName>
    </submittedName>
</protein>
<dbReference type="EMBL" id="JAGYPG010000002">
    <property type="protein sequence ID" value="MBS4195210.1"/>
    <property type="molecule type" value="Genomic_DNA"/>
</dbReference>
<feature type="transmembrane region" description="Helical" evidence="1">
    <location>
        <begin position="6"/>
        <end position="27"/>
    </location>
</feature>
<dbReference type="InterPro" id="IPR025917">
    <property type="entry name" value="YuiB"/>
</dbReference>
<keyword evidence="3" id="KW-1185">Reference proteome</keyword>
<evidence type="ECO:0000256" key="1">
    <source>
        <dbReference type="SAM" id="Phobius"/>
    </source>
</evidence>
<keyword evidence="1" id="KW-0812">Transmembrane</keyword>
<dbReference type="Pfam" id="PF14068">
    <property type="entry name" value="YuiB"/>
    <property type="match status" value="1"/>
</dbReference>
<comment type="caution">
    <text evidence="2">The sequence shown here is derived from an EMBL/GenBank/DDBJ whole genome shotgun (WGS) entry which is preliminary data.</text>
</comment>
<accession>A0A942TCE2</accession>
<name>A0A942TCE2_9BACI</name>
<dbReference type="RefSeq" id="WP_213124443.1">
    <property type="nucleotide sequence ID" value="NZ_JAGYPG010000002.1"/>
</dbReference>
<reference evidence="2 3" key="1">
    <citation type="submission" date="2021-05" db="EMBL/GenBank/DDBJ databases">
        <title>Novel Bacillus species.</title>
        <authorList>
            <person name="Liu G."/>
        </authorList>
    </citation>
    <scope>NUCLEOTIDE SEQUENCE [LARGE SCALE GENOMIC DNA]</scope>
    <source>
        <strain evidence="3">FJAT-49780</strain>
    </source>
</reference>
<feature type="transmembrane region" description="Helical" evidence="1">
    <location>
        <begin position="75"/>
        <end position="100"/>
    </location>
</feature>
<keyword evidence="1" id="KW-1133">Transmembrane helix</keyword>
<organism evidence="2 3">
    <name type="scientific">Lederbergia citri</name>
    <dbReference type="NCBI Taxonomy" id="2833580"/>
    <lineage>
        <taxon>Bacteria</taxon>
        <taxon>Bacillati</taxon>
        <taxon>Bacillota</taxon>
        <taxon>Bacilli</taxon>
        <taxon>Bacillales</taxon>
        <taxon>Bacillaceae</taxon>
        <taxon>Lederbergia</taxon>
    </lineage>
</organism>
<proteinExistence type="predicted"/>
<dbReference type="AlphaFoldDB" id="A0A942TCE2"/>
<evidence type="ECO:0000313" key="2">
    <source>
        <dbReference type="EMBL" id="MBS4195210.1"/>
    </source>
</evidence>
<evidence type="ECO:0000313" key="3">
    <source>
        <dbReference type="Proteomes" id="UP000681414"/>
    </source>
</evidence>
<keyword evidence="1" id="KW-0472">Membrane</keyword>
<gene>
    <name evidence="2" type="ORF">KHA97_09095</name>
</gene>
<sequence length="108" mass="11921">MSMSIIPILLVSMLLFFVLFFGIGFLLNMLLRMTWIMAIVYPIIALLIINKVNFSEYFTNPGASFSSLGKSISELAAFDIAILASGLLGAITSGLTMRVLRAKGYRMF</sequence>
<dbReference type="Proteomes" id="UP000681414">
    <property type="component" value="Unassembled WGS sequence"/>
</dbReference>
<feature type="transmembrane region" description="Helical" evidence="1">
    <location>
        <begin position="34"/>
        <end position="55"/>
    </location>
</feature>